<reference evidence="2" key="1">
    <citation type="submission" date="2022-07" db="EMBL/GenBank/DDBJ databases">
        <authorList>
            <person name="Macas J."/>
            <person name="Novak P."/>
            <person name="Neumann P."/>
        </authorList>
    </citation>
    <scope>NUCLEOTIDE SEQUENCE</scope>
</reference>
<name>A0AAV0GCG8_9ASTE</name>
<accession>A0AAV0GCG8</accession>
<keyword evidence="3" id="KW-1185">Reference proteome</keyword>
<evidence type="ECO:0000313" key="2">
    <source>
        <dbReference type="EMBL" id="CAH9145668.1"/>
    </source>
</evidence>
<feature type="compositionally biased region" description="Polar residues" evidence="1">
    <location>
        <begin position="10"/>
        <end position="48"/>
    </location>
</feature>
<dbReference type="EMBL" id="CAMAPF010001084">
    <property type="protein sequence ID" value="CAH9145668.1"/>
    <property type="molecule type" value="Genomic_DNA"/>
</dbReference>
<gene>
    <name evidence="2" type="ORF">CEPIT_LOCUS42391</name>
</gene>
<dbReference type="AlphaFoldDB" id="A0AAV0GCG8"/>
<sequence length="95" mass="10317">MPNFPPAQFHHQSAYQPSQNAQSPGFHNWPASHTNQPSAAWASVNNSILGPVPQPQAWFPDSGATHHVTADPHNLQHSELPANSDKLFMGNGQGF</sequence>
<proteinExistence type="predicted"/>
<evidence type="ECO:0000256" key="1">
    <source>
        <dbReference type="SAM" id="MobiDB-lite"/>
    </source>
</evidence>
<comment type="caution">
    <text evidence="2">The sequence shown here is derived from an EMBL/GenBank/DDBJ whole genome shotgun (WGS) entry which is preliminary data.</text>
</comment>
<organism evidence="2 3">
    <name type="scientific">Cuscuta epithymum</name>
    <dbReference type="NCBI Taxonomy" id="186058"/>
    <lineage>
        <taxon>Eukaryota</taxon>
        <taxon>Viridiplantae</taxon>
        <taxon>Streptophyta</taxon>
        <taxon>Embryophyta</taxon>
        <taxon>Tracheophyta</taxon>
        <taxon>Spermatophyta</taxon>
        <taxon>Magnoliopsida</taxon>
        <taxon>eudicotyledons</taxon>
        <taxon>Gunneridae</taxon>
        <taxon>Pentapetalae</taxon>
        <taxon>asterids</taxon>
        <taxon>lamiids</taxon>
        <taxon>Solanales</taxon>
        <taxon>Convolvulaceae</taxon>
        <taxon>Cuscuteae</taxon>
        <taxon>Cuscuta</taxon>
        <taxon>Cuscuta subgen. Cuscuta</taxon>
    </lineage>
</organism>
<protein>
    <submittedName>
        <fullName evidence="2">Uncharacterized protein</fullName>
    </submittedName>
</protein>
<evidence type="ECO:0000313" key="3">
    <source>
        <dbReference type="Proteomes" id="UP001152523"/>
    </source>
</evidence>
<feature type="region of interest" description="Disordered" evidence="1">
    <location>
        <begin position="1"/>
        <end position="95"/>
    </location>
</feature>
<dbReference type="Proteomes" id="UP001152523">
    <property type="component" value="Unassembled WGS sequence"/>
</dbReference>